<evidence type="ECO:0000256" key="1">
    <source>
        <dbReference type="ARBA" id="ARBA00000707"/>
    </source>
</evidence>
<dbReference type="SUPFAM" id="SSF54001">
    <property type="entry name" value="Cysteine proteinases"/>
    <property type="match status" value="1"/>
</dbReference>
<dbReference type="PANTHER" id="PTHR43982">
    <property type="entry name" value="UBIQUITIN CARBOXYL-TERMINAL HYDROLASE"/>
    <property type="match status" value="1"/>
</dbReference>
<evidence type="ECO:0000256" key="2">
    <source>
        <dbReference type="ARBA" id="ARBA00012759"/>
    </source>
</evidence>
<dbReference type="GO" id="GO:0016579">
    <property type="term" value="P:protein deubiquitination"/>
    <property type="evidence" value="ECO:0007669"/>
    <property type="project" value="InterPro"/>
</dbReference>
<comment type="catalytic activity">
    <reaction evidence="1">
        <text>Thiol-dependent hydrolysis of ester, thioester, amide, peptide and isopeptide bonds formed by the C-terminal Gly of ubiquitin (a 76-residue protein attached to proteins as an intracellular targeting signal).</text>
        <dbReference type="EC" id="3.4.19.12"/>
    </reaction>
</comment>
<proteinExistence type="predicted"/>
<dbReference type="GO" id="GO:0043161">
    <property type="term" value="P:proteasome-mediated ubiquitin-dependent protein catabolic process"/>
    <property type="evidence" value="ECO:0007669"/>
    <property type="project" value="InterPro"/>
</dbReference>
<keyword evidence="4" id="KW-0833">Ubl conjugation pathway</keyword>
<dbReference type="Proteomes" id="UP001187531">
    <property type="component" value="Unassembled WGS sequence"/>
</dbReference>
<dbReference type="PANTHER" id="PTHR43982:SF1">
    <property type="entry name" value="UBIQUITIN CARBOXYL-TERMINAL HYDROLASE 14"/>
    <property type="match status" value="1"/>
</dbReference>
<keyword evidence="6" id="KW-0788">Thiol protease</keyword>
<evidence type="ECO:0000313" key="7">
    <source>
        <dbReference type="EMBL" id="KAK2706619.1"/>
    </source>
</evidence>
<keyword evidence="5" id="KW-0378">Hydrolase</keyword>
<evidence type="ECO:0000256" key="4">
    <source>
        <dbReference type="ARBA" id="ARBA00022786"/>
    </source>
</evidence>
<dbReference type="Gene3D" id="3.90.70.10">
    <property type="entry name" value="Cysteine proteinases"/>
    <property type="match status" value="1"/>
</dbReference>
<evidence type="ECO:0000313" key="8">
    <source>
        <dbReference type="Proteomes" id="UP001187531"/>
    </source>
</evidence>
<dbReference type="AlphaFoldDB" id="A0AA88KYC7"/>
<name>A0AA88KYC7_ARTSF</name>
<evidence type="ECO:0000256" key="6">
    <source>
        <dbReference type="ARBA" id="ARBA00022807"/>
    </source>
</evidence>
<evidence type="ECO:0000256" key="3">
    <source>
        <dbReference type="ARBA" id="ARBA00022670"/>
    </source>
</evidence>
<dbReference type="GO" id="GO:0004843">
    <property type="term" value="F:cysteine-type deubiquitinase activity"/>
    <property type="evidence" value="ECO:0007669"/>
    <property type="project" value="UniProtKB-EC"/>
</dbReference>
<accession>A0AA88KYC7</accession>
<dbReference type="EMBL" id="JAVRJZ010000020">
    <property type="protein sequence ID" value="KAK2706619.1"/>
    <property type="molecule type" value="Genomic_DNA"/>
</dbReference>
<dbReference type="EC" id="3.4.19.12" evidence="2"/>
<keyword evidence="8" id="KW-1185">Reference proteome</keyword>
<protein>
    <recommendedName>
        <fullName evidence="2">ubiquitinyl hydrolase 1</fullName>
        <ecNumber evidence="2">3.4.19.12</ecNumber>
    </recommendedName>
</protein>
<dbReference type="GO" id="GO:0061136">
    <property type="term" value="P:regulation of proteasomal protein catabolic process"/>
    <property type="evidence" value="ECO:0007669"/>
    <property type="project" value="TreeGrafter"/>
</dbReference>
<dbReference type="InterPro" id="IPR044635">
    <property type="entry name" value="UBP14-like"/>
</dbReference>
<organism evidence="7 8">
    <name type="scientific">Artemia franciscana</name>
    <name type="common">Brine shrimp</name>
    <name type="synonym">Artemia sanfranciscana</name>
    <dbReference type="NCBI Taxonomy" id="6661"/>
    <lineage>
        <taxon>Eukaryota</taxon>
        <taxon>Metazoa</taxon>
        <taxon>Ecdysozoa</taxon>
        <taxon>Arthropoda</taxon>
        <taxon>Crustacea</taxon>
        <taxon>Branchiopoda</taxon>
        <taxon>Anostraca</taxon>
        <taxon>Artemiidae</taxon>
        <taxon>Artemia</taxon>
    </lineage>
</organism>
<comment type="caution">
    <text evidence="7">The sequence shown here is derived from an EMBL/GenBank/DDBJ whole genome shotgun (WGS) entry which is preliminary data.</text>
</comment>
<sequence length="100" mass="11054">MTSNDGIMVMLIGTKEEDIATEPAQKPLFMEDMSEAELASAMDMPGGLENLGNACYINVIVYCWKSEPELKNSIVDFVRYFLVSLINCNIELVNSVIGTI</sequence>
<reference evidence="7" key="1">
    <citation type="submission" date="2023-07" db="EMBL/GenBank/DDBJ databases">
        <title>Chromosome-level genome assembly of Artemia franciscana.</title>
        <authorList>
            <person name="Jo E."/>
        </authorList>
    </citation>
    <scope>NUCLEOTIDE SEQUENCE</scope>
    <source>
        <tissue evidence="7">Whole body</tissue>
    </source>
</reference>
<keyword evidence="3" id="KW-0645">Protease</keyword>
<dbReference type="InterPro" id="IPR038765">
    <property type="entry name" value="Papain-like_cys_pep_sf"/>
</dbReference>
<dbReference type="GO" id="GO:0070628">
    <property type="term" value="F:proteasome binding"/>
    <property type="evidence" value="ECO:0007669"/>
    <property type="project" value="TreeGrafter"/>
</dbReference>
<evidence type="ECO:0000256" key="5">
    <source>
        <dbReference type="ARBA" id="ARBA00022801"/>
    </source>
</evidence>
<gene>
    <name evidence="7" type="ORF">QYM36_016595</name>
</gene>